<dbReference type="SUPFAM" id="SSF53590">
    <property type="entry name" value="Nucleoside hydrolase"/>
    <property type="match status" value="1"/>
</dbReference>
<dbReference type="GO" id="GO:0016799">
    <property type="term" value="F:hydrolase activity, hydrolyzing N-glycosyl compounds"/>
    <property type="evidence" value="ECO:0007669"/>
    <property type="project" value="InterPro"/>
</dbReference>
<feature type="domain" description="Inosine/uridine-preferring nucleoside hydrolase" evidence="2">
    <location>
        <begin position="13"/>
        <end position="320"/>
    </location>
</feature>
<dbReference type="CDD" id="cd02649">
    <property type="entry name" value="nuc_hydro_CeIAG"/>
    <property type="match status" value="1"/>
</dbReference>
<keyword evidence="3" id="KW-0378">Hydrolase</keyword>
<organism evidence="3">
    <name type="scientific">Lutzomyia longipalpis</name>
    <name type="common">Sand fly</name>
    <dbReference type="NCBI Taxonomy" id="7200"/>
    <lineage>
        <taxon>Eukaryota</taxon>
        <taxon>Metazoa</taxon>
        <taxon>Ecdysozoa</taxon>
        <taxon>Arthropoda</taxon>
        <taxon>Hexapoda</taxon>
        <taxon>Insecta</taxon>
        <taxon>Pterygota</taxon>
        <taxon>Neoptera</taxon>
        <taxon>Endopterygota</taxon>
        <taxon>Diptera</taxon>
        <taxon>Nematocera</taxon>
        <taxon>Psychodoidea</taxon>
        <taxon>Psychodidae</taxon>
        <taxon>Lutzomyia</taxon>
        <taxon>Lutzomyia</taxon>
    </lineage>
</organism>
<reference evidence="3" key="1">
    <citation type="journal article" date="2020" name="BMC">
        <title>Leishmania infection induces a limited differential gene expression in the sand fly midgut.</title>
        <authorList>
            <person name="Coutinho-Abreu I.V."/>
            <person name="Serafim T.D."/>
            <person name="Meneses C."/>
            <person name="Kamhawi S."/>
            <person name="Oliveira F."/>
            <person name="Valenzuela J.G."/>
        </authorList>
    </citation>
    <scope>NUCLEOTIDE SEQUENCE</scope>
    <source>
        <strain evidence="3">Jacobina</strain>
        <tissue evidence="3">Midgut</tissue>
    </source>
</reference>
<dbReference type="InterPro" id="IPR052775">
    <property type="entry name" value="IUN_hydrolase"/>
</dbReference>
<accession>A0A7G3AUU3</accession>
<dbReference type="InterPro" id="IPR036452">
    <property type="entry name" value="Ribo_hydro-like"/>
</dbReference>
<dbReference type="EMBL" id="GITU01006985">
    <property type="protein sequence ID" value="MBC1175688.1"/>
    <property type="molecule type" value="Transcribed_RNA"/>
</dbReference>
<dbReference type="Pfam" id="PF01156">
    <property type="entry name" value="IU_nuc_hydro"/>
    <property type="match status" value="1"/>
</dbReference>
<evidence type="ECO:0000256" key="1">
    <source>
        <dbReference type="ARBA" id="ARBA00009176"/>
    </source>
</evidence>
<evidence type="ECO:0000259" key="2">
    <source>
        <dbReference type="Pfam" id="PF01156"/>
    </source>
</evidence>
<dbReference type="VEuPathDB" id="VectorBase:LLONM1_005061"/>
<name>A0A7G3AUU3_LUTLO</name>
<sequence>MTSIVDGGVRRKVIVDVDVGSDDAWALLMLLRAQELSNINLLGVTCVKGNTSVANVAQNTLRVLSAFESYKTEKPPIFLGASSELIVLKPPTLDEETFHGKDGFCDLESYSEDAKDTNLISKEHAVNAIERIVRENPGEVSLICLGPLTNLGLCLRMYPHVEENIKEVYIMGGNNFGVGNITSSAEFNFFNDPESVHIVLETLKCPMFLLPWETCLEDKFYIPLDWRMNTMGEIQNRITRLMNPIEVKCYREFTEWIPCDAILAAVFLTNNSIAEKSSQWHATIELSGHHTRGQLILDHLRKKPNNITIIEKVNQDTFMEIMLWTAGHENVDSKKFLP</sequence>
<dbReference type="InterPro" id="IPR001910">
    <property type="entry name" value="Inosine/uridine_hydrolase_dom"/>
</dbReference>
<dbReference type="PANTHER" id="PTHR46190">
    <property type="entry name" value="SI:CH211-201H21.5-RELATED"/>
    <property type="match status" value="1"/>
</dbReference>
<protein>
    <submittedName>
        <fullName evidence="3">Putative inosine-uridine preferring nucleoside hydrolase</fullName>
    </submittedName>
</protein>
<proteinExistence type="inferred from homology"/>
<dbReference type="PANTHER" id="PTHR46190:SF1">
    <property type="entry name" value="SI:CH211-201H21.5"/>
    <property type="match status" value="1"/>
</dbReference>
<evidence type="ECO:0000313" key="3">
    <source>
        <dbReference type="EMBL" id="MBC1175688.1"/>
    </source>
</evidence>
<comment type="similarity">
    <text evidence="1">Belongs to the IUNH family.</text>
</comment>
<dbReference type="AlphaFoldDB" id="A0A7G3AUU3"/>
<dbReference type="Gene3D" id="3.90.245.10">
    <property type="entry name" value="Ribonucleoside hydrolase-like"/>
    <property type="match status" value="1"/>
</dbReference>